<dbReference type="AlphaFoldDB" id="A0AAD3HD19"/>
<accession>A0AAD3HD19</accession>
<evidence type="ECO:0000313" key="2">
    <source>
        <dbReference type="Proteomes" id="UP001054902"/>
    </source>
</evidence>
<dbReference type="Proteomes" id="UP001054902">
    <property type="component" value="Unassembled WGS sequence"/>
</dbReference>
<proteinExistence type="predicted"/>
<sequence>MKDIISKERFCDVCKVSLPHRLFPKKKFEKDKVNSICRQCSKNITAQRCKQPTQEQKKQGRRSHSGIVRRPNNHGYCNYLDMLFAMNCFQDIVALKAFSSAKDVSESMAALQAACEHGNIGKKDKVKCLAIGDGSTPRTAVLACFIKKWHCSSIDPALHEEWIGNNPKGVRNLVGYGCTLEEFMMEQEADNSAYDHLVLLCVHSHARMIGNTSISKIMARYNNVKTTFVSLPCCPKFRSQKDVGRLPDVQYDDDCVFSDCRRVEVYNFDYANTKCQITNQKT</sequence>
<dbReference type="EMBL" id="BLLK01000062">
    <property type="protein sequence ID" value="GFH59120.1"/>
    <property type="molecule type" value="Genomic_DNA"/>
</dbReference>
<organism evidence="1 2">
    <name type="scientific">Chaetoceros tenuissimus</name>
    <dbReference type="NCBI Taxonomy" id="426638"/>
    <lineage>
        <taxon>Eukaryota</taxon>
        <taxon>Sar</taxon>
        <taxon>Stramenopiles</taxon>
        <taxon>Ochrophyta</taxon>
        <taxon>Bacillariophyta</taxon>
        <taxon>Coscinodiscophyceae</taxon>
        <taxon>Chaetocerotophycidae</taxon>
        <taxon>Chaetocerotales</taxon>
        <taxon>Chaetocerotaceae</taxon>
        <taxon>Chaetoceros</taxon>
    </lineage>
</organism>
<gene>
    <name evidence="1" type="ORF">CTEN210_15596</name>
</gene>
<reference evidence="1 2" key="1">
    <citation type="journal article" date="2021" name="Sci. Rep.">
        <title>The genome of the diatom Chaetoceros tenuissimus carries an ancient integrated fragment of an extant virus.</title>
        <authorList>
            <person name="Hongo Y."/>
            <person name="Kimura K."/>
            <person name="Takaki Y."/>
            <person name="Yoshida Y."/>
            <person name="Baba S."/>
            <person name="Kobayashi G."/>
            <person name="Nagasaki K."/>
            <person name="Hano T."/>
            <person name="Tomaru Y."/>
        </authorList>
    </citation>
    <scope>NUCLEOTIDE SEQUENCE [LARGE SCALE GENOMIC DNA]</scope>
    <source>
        <strain evidence="1 2">NIES-3715</strain>
    </source>
</reference>
<evidence type="ECO:0000313" key="1">
    <source>
        <dbReference type="EMBL" id="GFH59120.1"/>
    </source>
</evidence>
<protein>
    <submittedName>
        <fullName evidence="1">Uncharacterized protein</fullName>
    </submittedName>
</protein>
<keyword evidence="2" id="KW-1185">Reference proteome</keyword>
<comment type="caution">
    <text evidence="1">The sequence shown here is derived from an EMBL/GenBank/DDBJ whole genome shotgun (WGS) entry which is preliminary data.</text>
</comment>
<name>A0AAD3HD19_9STRA</name>